<dbReference type="EMBL" id="BAUJ01000046">
    <property type="protein sequence ID" value="GAD90531.1"/>
    <property type="molecule type" value="Genomic_DNA"/>
</dbReference>
<gene>
    <name evidence="4" type="ORF">VHA01S_046_00410</name>
</gene>
<dbReference type="Proteomes" id="UP000017800">
    <property type="component" value="Unassembled WGS sequence"/>
</dbReference>
<dbReference type="PANTHER" id="PTHR43003:SF13">
    <property type="entry name" value="DNA-3-METHYLADENINE GLYCOSYLASE 2"/>
    <property type="match status" value="1"/>
</dbReference>
<dbReference type="InterPro" id="IPR011257">
    <property type="entry name" value="DNA_glycosylase"/>
</dbReference>
<accession>V5FLJ5</accession>
<dbReference type="InterPro" id="IPR010316">
    <property type="entry name" value="AlkA_N"/>
</dbReference>
<evidence type="ECO:0000259" key="3">
    <source>
        <dbReference type="SMART" id="SM01009"/>
    </source>
</evidence>
<reference evidence="4 5" key="1">
    <citation type="submission" date="2013-10" db="EMBL/GenBank/DDBJ databases">
        <authorList>
            <person name="Ichikawa N."/>
            <person name="Kimura A."/>
            <person name="Ohji S."/>
            <person name="Hosoyama A."/>
            <person name="Fujita N."/>
        </authorList>
    </citation>
    <scope>NUCLEOTIDE SEQUENCE [LARGE SCALE GENOMIC DNA]</scope>
    <source>
        <strain evidence="4 5">NBRC 102217</strain>
    </source>
</reference>
<dbReference type="PANTHER" id="PTHR43003">
    <property type="entry name" value="DNA-3-METHYLADENINE GLYCOSYLASE"/>
    <property type="match status" value="1"/>
</dbReference>
<feature type="domain" description="DNA-3-methyladenine glycosylase AlkA N-terminal" evidence="3">
    <location>
        <begin position="23"/>
        <end position="136"/>
    </location>
</feature>
<name>V5FLJ5_9VIBR</name>
<dbReference type="GO" id="GO:0032131">
    <property type="term" value="F:alkylated DNA binding"/>
    <property type="evidence" value="ECO:0007669"/>
    <property type="project" value="TreeGrafter"/>
</dbReference>
<dbReference type="SMART" id="SM01009">
    <property type="entry name" value="AlkA_N"/>
    <property type="match status" value="1"/>
</dbReference>
<dbReference type="GO" id="GO:0005737">
    <property type="term" value="C:cytoplasm"/>
    <property type="evidence" value="ECO:0007669"/>
    <property type="project" value="TreeGrafter"/>
</dbReference>
<dbReference type="InterPro" id="IPR051912">
    <property type="entry name" value="Alkylbase_DNA_Glycosylase/TA"/>
</dbReference>
<proteinExistence type="predicted"/>
<protein>
    <recommendedName>
        <fullName evidence="3">DNA-3-methyladenine glycosylase AlkA N-terminal domain-containing protein</fullName>
    </recommendedName>
</protein>
<comment type="caution">
    <text evidence="4">The sequence shown here is derived from an EMBL/GenBank/DDBJ whole genome shotgun (WGS) entry which is preliminary data.</text>
</comment>
<keyword evidence="1" id="KW-0227">DNA damage</keyword>
<dbReference type="Pfam" id="PF06029">
    <property type="entry name" value="AlkA_N"/>
    <property type="match status" value="1"/>
</dbReference>
<dbReference type="SUPFAM" id="SSF55945">
    <property type="entry name" value="TATA-box binding protein-like"/>
    <property type="match status" value="1"/>
</dbReference>
<organism evidence="4 5">
    <name type="scientific">Vibrio halioticoli NBRC 102217</name>
    <dbReference type="NCBI Taxonomy" id="1219072"/>
    <lineage>
        <taxon>Bacteria</taxon>
        <taxon>Pseudomonadati</taxon>
        <taxon>Pseudomonadota</taxon>
        <taxon>Gammaproteobacteria</taxon>
        <taxon>Vibrionales</taxon>
        <taxon>Vibrionaceae</taxon>
        <taxon>Vibrio</taxon>
    </lineage>
</organism>
<sequence>MMVIQSDSITPNIIEPNPIETNTIELNYKGALDWQYMLDFYQRRAISHLERIDNLQYTRHAQIDKMPIWFRLSKNHPQSLTLEYQLSSDSQLNPLINAVRRMFDLDSDLEAIQKHLHALSPTLIKRAGIRIPGVWSTWEAGVRAVLGQQISVTAAINHLNHFTKQLTNHQHFPSPQQVATADLSFLKMPQRRKETLNRLAEFIIESPQAHPSQWLAIKGIGPWTIQYAQLRGLSEKNCFLSNDLVVKKALAKFPHLTADNVSPYGSYATFHLWNQ</sequence>
<dbReference type="InterPro" id="IPR037046">
    <property type="entry name" value="AlkA_N_sf"/>
</dbReference>
<dbReference type="Gene3D" id="3.30.310.20">
    <property type="entry name" value="DNA-3-methyladenine glycosylase AlkA, N-terminal domain"/>
    <property type="match status" value="1"/>
</dbReference>
<reference evidence="4 5" key="2">
    <citation type="submission" date="2013-11" db="EMBL/GenBank/DDBJ databases">
        <title>Whole genome shotgun sequence of Vibrio halioticoli NBRC 102217.</title>
        <authorList>
            <person name="Isaki S."/>
            <person name="Kimura A."/>
            <person name="Ohji S."/>
            <person name="Hosoyama A."/>
            <person name="Fujita N."/>
            <person name="Hashimoto M."/>
            <person name="Hosoyama Y."/>
            <person name="Yamazoe A."/>
        </authorList>
    </citation>
    <scope>NUCLEOTIDE SEQUENCE [LARGE SCALE GENOMIC DNA]</scope>
    <source>
        <strain evidence="4 5">NBRC 102217</strain>
    </source>
</reference>
<dbReference type="GO" id="GO:0043916">
    <property type="term" value="F:DNA-7-methylguanine glycosylase activity"/>
    <property type="evidence" value="ECO:0007669"/>
    <property type="project" value="TreeGrafter"/>
</dbReference>
<evidence type="ECO:0000313" key="4">
    <source>
        <dbReference type="EMBL" id="GAD90531.1"/>
    </source>
</evidence>
<keyword evidence="2" id="KW-0234">DNA repair</keyword>
<dbReference type="GO" id="GO:0032993">
    <property type="term" value="C:protein-DNA complex"/>
    <property type="evidence" value="ECO:0007669"/>
    <property type="project" value="TreeGrafter"/>
</dbReference>
<evidence type="ECO:0000313" key="5">
    <source>
        <dbReference type="Proteomes" id="UP000017800"/>
    </source>
</evidence>
<dbReference type="GO" id="GO:0006285">
    <property type="term" value="P:base-excision repair, AP site formation"/>
    <property type="evidence" value="ECO:0007669"/>
    <property type="project" value="TreeGrafter"/>
</dbReference>
<dbReference type="eggNOG" id="COG0122">
    <property type="taxonomic scope" value="Bacteria"/>
</dbReference>
<dbReference type="GO" id="GO:0008725">
    <property type="term" value="F:DNA-3-methyladenine glycosylase activity"/>
    <property type="evidence" value="ECO:0007669"/>
    <property type="project" value="TreeGrafter"/>
</dbReference>
<dbReference type="GO" id="GO:0006307">
    <property type="term" value="P:DNA alkylation repair"/>
    <property type="evidence" value="ECO:0007669"/>
    <property type="project" value="TreeGrafter"/>
</dbReference>
<keyword evidence="5" id="KW-1185">Reference proteome</keyword>
<dbReference type="AlphaFoldDB" id="V5FLJ5"/>
<dbReference type="Gene3D" id="1.10.340.30">
    <property type="entry name" value="Hypothetical protein, domain 2"/>
    <property type="match status" value="1"/>
</dbReference>
<evidence type="ECO:0000256" key="1">
    <source>
        <dbReference type="ARBA" id="ARBA00022763"/>
    </source>
</evidence>
<dbReference type="SUPFAM" id="SSF48150">
    <property type="entry name" value="DNA-glycosylase"/>
    <property type="match status" value="1"/>
</dbReference>
<evidence type="ECO:0000256" key="2">
    <source>
        <dbReference type="ARBA" id="ARBA00023204"/>
    </source>
</evidence>
<dbReference type="RefSeq" id="WP_023404859.1">
    <property type="nucleotide sequence ID" value="NZ_BAUJ01000046.1"/>
</dbReference>